<proteinExistence type="predicted"/>
<evidence type="ECO:0000313" key="2">
    <source>
        <dbReference type="Proteomes" id="UP001151532"/>
    </source>
</evidence>
<organism evidence="1 2">
    <name type="scientific">Salix purpurea</name>
    <name type="common">Purple osier willow</name>
    <dbReference type="NCBI Taxonomy" id="77065"/>
    <lineage>
        <taxon>Eukaryota</taxon>
        <taxon>Viridiplantae</taxon>
        <taxon>Streptophyta</taxon>
        <taxon>Embryophyta</taxon>
        <taxon>Tracheophyta</taxon>
        <taxon>Spermatophyta</taxon>
        <taxon>Magnoliopsida</taxon>
        <taxon>eudicotyledons</taxon>
        <taxon>Gunneridae</taxon>
        <taxon>Pentapetalae</taxon>
        <taxon>rosids</taxon>
        <taxon>fabids</taxon>
        <taxon>Malpighiales</taxon>
        <taxon>Salicaceae</taxon>
        <taxon>Saliceae</taxon>
        <taxon>Salix</taxon>
    </lineage>
</organism>
<evidence type="ECO:0000313" key="1">
    <source>
        <dbReference type="EMBL" id="KAJ6698632.1"/>
    </source>
</evidence>
<dbReference type="Proteomes" id="UP001151532">
    <property type="component" value="Chromosome 6"/>
</dbReference>
<reference evidence="1" key="2">
    <citation type="journal article" date="2023" name="Int. J. Mol. Sci.">
        <title>De Novo Assembly and Annotation of 11 Diverse Shrub Willow (Salix) Genomes Reveals Novel Gene Organization in Sex-Linked Regions.</title>
        <authorList>
            <person name="Hyden B."/>
            <person name="Feng K."/>
            <person name="Yates T.B."/>
            <person name="Jawdy S."/>
            <person name="Cereghino C."/>
            <person name="Smart L.B."/>
            <person name="Muchero W."/>
        </authorList>
    </citation>
    <scope>NUCLEOTIDE SEQUENCE</scope>
    <source>
        <tissue evidence="1">Shoot tip</tissue>
    </source>
</reference>
<protein>
    <submittedName>
        <fullName evidence="1">Uncharacterized protein</fullName>
    </submittedName>
</protein>
<reference evidence="1" key="1">
    <citation type="submission" date="2022-11" db="EMBL/GenBank/DDBJ databases">
        <authorList>
            <person name="Hyden B.L."/>
            <person name="Feng K."/>
            <person name="Yates T."/>
            <person name="Jawdy S."/>
            <person name="Smart L.B."/>
            <person name="Muchero W."/>
        </authorList>
    </citation>
    <scope>NUCLEOTIDE SEQUENCE</scope>
    <source>
        <tissue evidence="1">Shoot tip</tissue>
    </source>
</reference>
<accession>A0A9Q0Q2N0</accession>
<sequence>MTVGPTQRNPLLTRSLLIESALGVFTGTCRGYRNLLTIGLWFTKLHIYLSNDPNSSMTWHQQNL</sequence>
<name>A0A9Q0Q2N0_SALPP</name>
<gene>
    <name evidence="1" type="ORF">OIU79_012016</name>
</gene>
<dbReference type="AlphaFoldDB" id="A0A9Q0Q2N0"/>
<keyword evidence="2" id="KW-1185">Reference proteome</keyword>
<comment type="caution">
    <text evidence="1">The sequence shown here is derived from an EMBL/GenBank/DDBJ whole genome shotgun (WGS) entry which is preliminary data.</text>
</comment>
<dbReference type="EMBL" id="JAPFFK010000017">
    <property type="protein sequence ID" value="KAJ6698632.1"/>
    <property type="molecule type" value="Genomic_DNA"/>
</dbReference>